<dbReference type="InterPro" id="IPR023271">
    <property type="entry name" value="Aquaporin-like"/>
</dbReference>
<dbReference type="GO" id="GO:0015267">
    <property type="term" value="F:channel activity"/>
    <property type="evidence" value="ECO:0007669"/>
    <property type="project" value="InterPro"/>
</dbReference>
<organism evidence="7 8">
    <name type="scientific">Dendrobium nobile</name>
    <name type="common">Orchid</name>
    <dbReference type="NCBI Taxonomy" id="94219"/>
    <lineage>
        <taxon>Eukaryota</taxon>
        <taxon>Viridiplantae</taxon>
        <taxon>Streptophyta</taxon>
        <taxon>Embryophyta</taxon>
        <taxon>Tracheophyta</taxon>
        <taxon>Spermatophyta</taxon>
        <taxon>Magnoliopsida</taxon>
        <taxon>Liliopsida</taxon>
        <taxon>Asparagales</taxon>
        <taxon>Orchidaceae</taxon>
        <taxon>Epidendroideae</taxon>
        <taxon>Malaxideae</taxon>
        <taxon>Dendrobiinae</taxon>
        <taxon>Dendrobium</taxon>
    </lineage>
</organism>
<evidence type="ECO:0000313" key="8">
    <source>
        <dbReference type="Proteomes" id="UP000829196"/>
    </source>
</evidence>
<dbReference type="SMR" id="A0A8T3ASV9"/>
<keyword evidence="4 6" id="KW-0472">Membrane</keyword>
<evidence type="ECO:0000256" key="4">
    <source>
        <dbReference type="ARBA" id="ARBA00023136"/>
    </source>
</evidence>
<sequence>MKKVDSSIRSSRSIWEVSKWHLGPITFATVFKVYGASSLMGSLFVEKRGEITLTGVSLAWGAIVTVNIYMFGHISGAHINPACTFALGLVGQFPWKQVPIYVLSEVLGSLFASLLLKWLFSDINGELMLTLPTGPNPASNLKVIVLEALITFLYTLASCCCKIDPRATKDLGGVAVGAVVFVIALIAGRVTGASMNPARSIGPAIATNNYTKLWIYVISPLIGAIAAASLCFLHLIPNKNILKDKQAINNLNQIYSDDIEHENANAAHRQVNLSPQKPVKKMNKFLKNIAGKSMEMM</sequence>
<comment type="subcellular location">
    <subcellularLocation>
        <location evidence="1">Membrane</location>
        <topology evidence="1">Multi-pass membrane protein</topology>
    </subcellularLocation>
</comment>
<dbReference type="EMBL" id="JAGYWB010000014">
    <property type="protein sequence ID" value="KAI0499134.1"/>
    <property type="molecule type" value="Genomic_DNA"/>
</dbReference>
<dbReference type="Gene3D" id="1.20.1080.10">
    <property type="entry name" value="Glycerol uptake facilitator protein"/>
    <property type="match status" value="1"/>
</dbReference>
<evidence type="ECO:0000256" key="2">
    <source>
        <dbReference type="ARBA" id="ARBA00022692"/>
    </source>
</evidence>
<dbReference type="PANTHER" id="PTHR45724:SF21">
    <property type="entry name" value="MAJOR INTRINSIC PROTEIN"/>
    <property type="match status" value="1"/>
</dbReference>
<dbReference type="Pfam" id="PF00230">
    <property type="entry name" value="MIP"/>
    <property type="match status" value="1"/>
</dbReference>
<dbReference type="Proteomes" id="UP000829196">
    <property type="component" value="Unassembled WGS sequence"/>
</dbReference>
<dbReference type="OrthoDB" id="3222at2759"/>
<keyword evidence="3 6" id="KW-1133">Transmembrane helix</keyword>
<gene>
    <name evidence="7" type="ORF">KFK09_020035</name>
</gene>
<proteinExistence type="inferred from homology"/>
<evidence type="ECO:0000256" key="6">
    <source>
        <dbReference type="SAM" id="Phobius"/>
    </source>
</evidence>
<dbReference type="InterPro" id="IPR000425">
    <property type="entry name" value="MIP"/>
</dbReference>
<comment type="caution">
    <text evidence="7">The sequence shown here is derived from an EMBL/GenBank/DDBJ whole genome shotgun (WGS) entry which is preliminary data.</text>
</comment>
<evidence type="ECO:0000256" key="1">
    <source>
        <dbReference type="ARBA" id="ARBA00004141"/>
    </source>
</evidence>
<dbReference type="GO" id="GO:0016020">
    <property type="term" value="C:membrane"/>
    <property type="evidence" value="ECO:0007669"/>
    <property type="project" value="UniProtKB-SubCell"/>
</dbReference>
<comment type="similarity">
    <text evidence="5">Belongs to the MIP/aquaporin (TC 1.A.8) family.</text>
</comment>
<evidence type="ECO:0000313" key="7">
    <source>
        <dbReference type="EMBL" id="KAI0499134.1"/>
    </source>
</evidence>
<dbReference type="PRINTS" id="PR00783">
    <property type="entry name" value="MINTRINSICP"/>
</dbReference>
<name>A0A8T3ASV9_DENNO</name>
<accession>A0A8T3ASV9</accession>
<feature type="transmembrane region" description="Helical" evidence="6">
    <location>
        <begin position="213"/>
        <end position="236"/>
    </location>
</feature>
<dbReference type="InterPro" id="IPR034294">
    <property type="entry name" value="Aquaporin_transptr"/>
</dbReference>
<evidence type="ECO:0000256" key="3">
    <source>
        <dbReference type="ARBA" id="ARBA00022989"/>
    </source>
</evidence>
<protein>
    <submittedName>
        <fullName evidence="7">Uncharacterized protein</fullName>
    </submittedName>
</protein>
<keyword evidence="8" id="KW-1185">Reference proteome</keyword>
<dbReference type="PANTHER" id="PTHR45724">
    <property type="entry name" value="AQUAPORIN NIP2-1"/>
    <property type="match status" value="1"/>
</dbReference>
<feature type="transmembrane region" description="Helical" evidence="6">
    <location>
        <begin position="171"/>
        <end position="193"/>
    </location>
</feature>
<evidence type="ECO:0000256" key="5">
    <source>
        <dbReference type="RuleBase" id="RU000477"/>
    </source>
</evidence>
<dbReference type="AlphaFoldDB" id="A0A8T3ASV9"/>
<dbReference type="SUPFAM" id="SSF81338">
    <property type="entry name" value="Aquaporin-like"/>
    <property type="match status" value="1"/>
</dbReference>
<feature type="transmembrane region" description="Helical" evidence="6">
    <location>
        <begin position="51"/>
        <end position="71"/>
    </location>
</feature>
<keyword evidence="5" id="KW-0813">Transport</keyword>
<reference evidence="7" key="1">
    <citation type="journal article" date="2022" name="Front. Genet.">
        <title>Chromosome-Scale Assembly of the Dendrobium nobile Genome Provides Insights Into the Molecular Mechanism of the Biosynthesis of the Medicinal Active Ingredient of Dendrobium.</title>
        <authorList>
            <person name="Xu Q."/>
            <person name="Niu S.-C."/>
            <person name="Li K.-L."/>
            <person name="Zheng P.-J."/>
            <person name="Zhang X.-J."/>
            <person name="Jia Y."/>
            <person name="Liu Y."/>
            <person name="Niu Y.-X."/>
            <person name="Yu L.-H."/>
            <person name="Chen D.-F."/>
            <person name="Zhang G.-Q."/>
        </authorList>
    </citation>
    <scope>NUCLEOTIDE SEQUENCE</scope>
    <source>
        <tissue evidence="7">Leaf</tissue>
    </source>
</reference>
<keyword evidence="2 5" id="KW-0812">Transmembrane</keyword>
<feature type="transmembrane region" description="Helical" evidence="6">
    <location>
        <begin position="100"/>
        <end position="120"/>
    </location>
</feature>